<sequence>MLLFVFLESPELRLAAVPFFLPGVLGISLENRIFAIKLYRTHERIRGTLVVNGCRFGQKQPGTAVDAGEYPDAINDLLGSLDRADELGLHGMADGDISLHGERRYRQRGGVYAKVLEEDEYCTSPTAPYPFITCEVKGTKNINQ</sequence>
<dbReference type="AlphaFoldDB" id="A0AAV4NU53"/>
<protein>
    <submittedName>
        <fullName evidence="1">Uncharacterized protein</fullName>
    </submittedName>
</protein>
<name>A0AAV4NU53_CAEEX</name>
<organism evidence="1 2">
    <name type="scientific">Caerostris extrusa</name>
    <name type="common">Bark spider</name>
    <name type="synonym">Caerostris bankana</name>
    <dbReference type="NCBI Taxonomy" id="172846"/>
    <lineage>
        <taxon>Eukaryota</taxon>
        <taxon>Metazoa</taxon>
        <taxon>Ecdysozoa</taxon>
        <taxon>Arthropoda</taxon>
        <taxon>Chelicerata</taxon>
        <taxon>Arachnida</taxon>
        <taxon>Araneae</taxon>
        <taxon>Araneomorphae</taxon>
        <taxon>Entelegynae</taxon>
        <taxon>Araneoidea</taxon>
        <taxon>Araneidae</taxon>
        <taxon>Caerostris</taxon>
    </lineage>
</organism>
<dbReference type="EMBL" id="BPLR01021308">
    <property type="protein sequence ID" value="GIX88306.1"/>
    <property type="molecule type" value="Genomic_DNA"/>
</dbReference>
<dbReference type="Proteomes" id="UP001054945">
    <property type="component" value="Unassembled WGS sequence"/>
</dbReference>
<keyword evidence="2" id="KW-1185">Reference proteome</keyword>
<evidence type="ECO:0000313" key="1">
    <source>
        <dbReference type="EMBL" id="GIX88306.1"/>
    </source>
</evidence>
<gene>
    <name evidence="1" type="ORF">CEXT_425601</name>
</gene>
<proteinExistence type="predicted"/>
<evidence type="ECO:0000313" key="2">
    <source>
        <dbReference type="Proteomes" id="UP001054945"/>
    </source>
</evidence>
<reference evidence="1 2" key="1">
    <citation type="submission" date="2021-06" db="EMBL/GenBank/DDBJ databases">
        <title>Caerostris extrusa draft genome.</title>
        <authorList>
            <person name="Kono N."/>
            <person name="Arakawa K."/>
        </authorList>
    </citation>
    <scope>NUCLEOTIDE SEQUENCE [LARGE SCALE GENOMIC DNA]</scope>
</reference>
<comment type="caution">
    <text evidence="1">The sequence shown here is derived from an EMBL/GenBank/DDBJ whole genome shotgun (WGS) entry which is preliminary data.</text>
</comment>
<accession>A0AAV4NU53</accession>